<dbReference type="SMART" id="SM01323">
    <property type="entry name" value="YajC"/>
    <property type="match status" value="1"/>
</dbReference>
<evidence type="ECO:0000256" key="5">
    <source>
        <dbReference type="ARBA" id="ARBA00022692"/>
    </source>
</evidence>
<evidence type="ECO:0000256" key="1">
    <source>
        <dbReference type="ARBA" id="ARBA00004162"/>
    </source>
</evidence>
<keyword evidence="7 10" id="KW-1133">Transmembrane helix</keyword>
<dbReference type="Pfam" id="PF02699">
    <property type="entry name" value="YajC"/>
    <property type="match status" value="1"/>
</dbReference>
<sequence length="105" mass="11882">MDLLARIAPLLLVVVFFYLLIFLPESKRKKKYNAMLDNLKVNDEVMTKGGIIGKIVNINERVLTIQTGPDRVKIKLDKTGVLNVLSENKKAEDSNKDKIEGKKEV</sequence>
<evidence type="ECO:0000256" key="9">
    <source>
        <dbReference type="ARBA" id="ARBA00023136"/>
    </source>
</evidence>
<dbReference type="RefSeq" id="WP_369704226.1">
    <property type="nucleotide sequence ID" value="NZ_JBGEWD010000007.1"/>
</dbReference>
<evidence type="ECO:0000256" key="3">
    <source>
        <dbReference type="ARBA" id="ARBA00022448"/>
    </source>
</evidence>
<evidence type="ECO:0000256" key="6">
    <source>
        <dbReference type="ARBA" id="ARBA00022927"/>
    </source>
</evidence>
<evidence type="ECO:0000256" key="8">
    <source>
        <dbReference type="ARBA" id="ARBA00023010"/>
    </source>
</evidence>
<dbReference type="NCBIfam" id="TIGR00739">
    <property type="entry name" value="yajC"/>
    <property type="match status" value="1"/>
</dbReference>
<keyword evidence="9 10" id="KW-0472">Membrane</keyword>
<evidence type="ECO:0000256" key="4">
    <source>
        <dbReference type="ARBA" id="ARBA00022475"/>
    </source>
</evidence>
<gene>
    <name evidence="11" type="primary">yajC</name>
    <name evidence="11" type="ORF">AB8U03_09050</name>
</gene>
<keyword evidence="8" id="KW-0811">Translocation</keyword>
<protein>
    <submittedName>
        <fullName evidence="11">Preprotein translocase subunit YajC</fullName>
    </submittedName>
</protein>
<keyword evidence="4" id="KW-1003">Cell membrane</keyword>
<dbReference type="PRINTS" id="PR01853">
    <property type="entry name" value="YAJCTRNLCASE"/>
</dbReference>
<evidence type="ECO:0000313" key="11">
    <source>
        <dbReference type="EMBL" id="MEY8000340.1"/>
    </source>
</evidence>
<keyword evidence="6" id="KW-0653">Protein transport</keyword>
<feature type="transmembrane region" description="Helical" evidence="10">
    <location>
        <begin position="6"/>
        <end position="23"/>
    </location>
</feature>
<dbReference type="InterPro" id="IPR003849">
    <property type="entry name" value="Preprotein_translocase_YajC"/>
</dbReference>
<comment type="similarity">
    <text evidence="2">Belongs to the YajC family.</text>
</comment>
<comment type="subcellular location">
    <subcellularLocation>
        <location evidence="1">Cell membrane</location>
        <topology evidence="1">Single-pass membrane protein</topology>
    </subcellularLocation>
</comment>
<evidence type="ECO:0000256" key="10">
    <source>
        <dbReference type="SAM" id="Phobius"/>
    </source>
</evidence>
<evidence type="ECO:0000313" key="12">
    <source>
        <dbReference type="Proteomes" id="UP001564657"/>
    </source>
</evidence>
<reference evidence="11 12" key="1">
    <citation type="submission" date="2024-08" db="EMBL/GenBank/DDBJ databases">
        <title>Clostridium lapicellarii sp. nov., and Clostridium renhuaiense sp. nov., two species isolated from the mud in a fermentation cellar used for producing sauce-flavour Chinese liquors.</title>
        <authorList>
            <person name="Yang F."/>
            <person name="Wang H."/>
            <person name="Chen L.Q."/>
            <person name="Zhou N."/>
            <person name="Lu J.J."/>
            <person name="Pu X.X."/>
            <person name="Wan B."/>
            <person name="Wang L."/>
            <person name="Liu S.J."/>
        </authorList>
    </citation>
    <scope>NUCLEOTIDE SEQUENCE [LARGE SCALE GENOMIC DNA]</scope>
    <source>
        <strain evidence="11 12">MT-5</strain>
    </source>
</reference>
<organism evidence="11 12">
    <name type="scientific">Clostridium moutaii</name>
    <dbReference type="NCBI Taxonomy" id="3240932"/>
    <lineage>
        <taxon>Bacteria</taxon>
        <taxon>Bacillati</taxon>
        <taxon>Bacillota</taxon>
        <taxon>Clostridia</taxon>
        <taxon>Eubacteriales</taxon>
        <taxon>Clostridiaceae</taxon>
        <taxon>Clostridium</taxon>
    </lineage>
</organism>
<accession>A0ABV4BP83</accession>
<comment type="caution">
    <text evidence="11">The sequence shown here is derived from an EMBL/GenBank/DDBJ whole genome shotgun (WGS) entry which is preliminary data.</text>
</comment>
<dbReference type="PANTHER" id="PTHR33909:SF1">
    <property type="entry name" value="SEC TRANSLOCON ACCESSORY COMPLEX SUBUNIT YAJC"/>
    <property type="match status" value="1"/>
</dbReference>
<name>A0ABV4BP83_9CLOT</name>
<dbReference type="EMBL" id="JBGEWD010000007">
    <property type="protein sequence ID" value="MEY8000340.1"/>
    <property type="molecule type" value="Genomic_DNA"/>
</dbReference>
<keyword evidence="5 10" id="KW-0812">Transmembrane</keyword>
<proteinExistence type="inferred from homology"/>
<keyword evidence="12" id="KW-1185">Reference proteome</keyword>
<keyword evidence="3" id="KW-0813">Transport</keyword>
<dbReference type="Proteomes" id="UP001564657">
    <property type="component" value="Unassembled WGS sequence"/>
</dbReference>
<evidence type="ECO:0000256" key="7">
    <source>
        <dbReference type="ARBA" id="ARBA00022989"/>
    </source>
</evidence>
<evidence type="ECO:0000256" key="2">
    <source>
        <dbReference type="ARBA" id="ARBA00006742"/>
    </source>
</evidence>
<dbReference type="PANTHER" id="PTHR33909">
    <property type="entry name" value="SEC TRANSLOCON ACCESSORY COMPLEX SUBUNIT YAJC"/>
    <property type="match status" value="1"/>
</dbReference>